<evidence type="ECO:0000313" key="2">
    <source>
        <dbReference type="Proteomes" id="UP000233469"/>
    </source>
</evidence>
<organism evidence="1 2">
    <name type="scientific">Rhizophagus irregularis</name>
    <dbReference type="NCBI Taxonomy" id="588596"/>
    <lineage>
        <taxon>Eukaryota</taxon>
        <taxon>Fungi</taxon>
        <taxon>Fungi incertae sedis</taxon>
        <taxon>Mucoromycota</taxon>
        <taxon>Glomeromycotina</taxon>
        <taxon>Glomeromycetes</taxon>
        <taxon>Glomerales</taxon>
        <taxon>Glomeraceae</taxon>
        <taxon>Rhizophagus</taxon>
    </lineage>
</organism>
<reference evidence="1 2" key="2">
    <citation type="submission" date="2017-10" db="EMBL/GenBank/DDBJ databases">
        <title>Extensive intraspecific genome diversity in a model arbuscular mycorrhizal fungus.</title>
        <authorList>
            <person name="Chen E.C.H."/>
            <person name="Morin E."/>
            <person name="Baudet D."/>
            <person name="Noel J."/>
            <person name="Ndikumana S."/>
            <person name="Charron P."/>
            <person name="St-Onge C."/>
            <person name="Giorgi J."/>
            <person name="Grigoriev I.V."/>
            <person name="Roux C."/>
            <person name="Martin F.M."/>
            <person name="Corradi N."/>
        </authorList>
    </citation>
    <scope>NUCLEOTIDE SEQUENCE [LARGE SCALE GENOMIC DNA]</scope>
    <source>
        <strain evidence="1 2">C2</strain>
    </source>
</reference>
<dbReference type="VEuPathDB" id="FungiDB:FUN_015946"/>
<dbReference type="EMBL" id="LLXL01003026">
    <property type="protein sequence ID" value="PKK59484.1"/>
    <property type="molecule type" value="Genomic_DNA"/>
</dbReference>
<protein>
    <submittedName>
        <fullName evidence="1">Uncharacterized protein</fullName>
    </submittedName>
</protein>
<dbReference type="Proteomes" id="UP000233469">
    <property type="component" value="Unassembled WGS sequence"/>
</dbReference>
<evidence type="ECO:0000313" key="1">
    <source>
        <dbReference type="EMBL" id="PKK59484.1"/>
    </source>
</evidence>
<sequence length="100" mass="11643">MAENKKYQLVLWKAAIPCVPTQISTAAFMFTSINQKLEEYLPPAILELQRDEIRQCVFYNAVQVTQEVIDEFDKVYITIIIVYLLSARKKPLEKFRKNSG</sequence>
<dbReference type="AlphaFoldDB" id="A0A2N1MCY4"/>
<proteinExistence type="predicted"/>
<comment type="caution">
    <text evidence="1">The sequence shown here is derived from an EMBL/GenBank/DDBJ whole genome shotgun (WGS) entry which is preliminary data.</text>
</comment>
<gene>
    <name evidence="1" type="ORF">RhiirC2_719783</name>
</gene>
<accession>A0A2N1MCY4</accession>
<reference evidence="1 2" key="1">
    <citation type="submission" date="2016-04" db="EMBL/GenBank/DDBJ databases">
        <title>Genome analyses suggest a sexual origin of heterokaryosis in a supposedly ancient asexual fungus.</title>
        <authorList>
            <person name="Ropars J."/>
            <person name="Sedzielewska K."/>
            <person name="Noel J."/>
            <person name="Charron P."/>
            <person name="Farinelli L."/>
            <person name="Marton T."/>
            <person name="Kruger M."/>
            <person name="Pelin A."/>
            <person name="Brachmann A."/>
            <person name="Corradi N."/>
        </authorList>
    </citation>
    <scope>NUCLEOTIDE SEQUENCE [LARGE SCALE GENOMIC DNA]</scope>
    <source>
        <strain evidence="1 2">C2</strain>
    </source>
</reference>
<name>A0A2N1MCY4_9GLOM</name>